<dbReference type="GO" id="GO:0005737">
    <property type="term" value="C:cytoplasm"/>
    <property type="evidence" value="ECO:0007669"/>
    <property type="project" value="TreeGrafter"/>
</dbReference>
<dbReference type="AlphaFoldDB" id="A0AA39K0B9"/>
<dbReference type="PANTHER" id="PTHR43735">
    <property type="entry name" value="APOPTOSIS-INDUCING FACTOR 1"/>
    <property type="match status" value="1"/>
</dbReference>
<feature type="non-terminal residue" evidence="2">
    <location>
        <position position="1"/>
    </location>
</feature>
<sequence length="239" mass="26416">EFATDIAAVYPKKNITLLHSRNRLLPRFDEGTHLENTSTHRAIVLQSTESLGIEVILGVRLDMPFADKCNEREQRMVKTLSGREIVADLILLCTGQKPNTVLLKDMNPHTIDVKTGLAQISLDGRSDPGQDQGQETTQYPHIFVIGYATDAFGAIKPGHNAYFQASARNVLRLINGSEKPLELYTLGSPTIKVSLGVTKGVYQIDGIIGVNNDGVEDLQASAVWAYYGIRVEDEKEMYD</sequence>
<dbReference type="GeneID" id="85351333"/>
<evidence type="ECO:0000313" key="2">
    <source>
        <dbReference type="EMBL" id="KAK0452144.1"/>
    </source>
</evidence>
<feature type="domain" description="FAD/NAD(P)-binding" evidence="1">
    <location>
        <begin position="3"/>
        <end position="164"/>
    </location>
</feature>
<keyword evidence="3" id="KW-1185">Reference proteome</keyword>
<protein>
    <recommendedName>
        <fullName evidence="1">FAD/NAD(P)-binding domain-containing protein</fullName>
    </recommendedName>
</protein>
<dbReference type="EMBL" id="JAUEPS010000031">
    <property type="protein sequence ID" value="KAK0452144.1"/>
    <property type="molecule type" value="Genomic_DNA"/>
</dbReference>
<reference evidence="2" key="1">
    <citation type="submission" date="2023-06" db="EMBL/GenBank/DDBJ databases">
        <authorList>
            <consortium name="Lawrence Berkeley National Laboratory"/>
            <person name="Ahrendt S."/>
            <person name="Sahu N."/>
            <person name="Indic B."/>
            <person name="Wong-Bajracharya J."/>
            <person name="Merenyi Z."/>
            <person name="Ke H.-M."/>
            <person name="Monk M."/>
            <person name="Kocsube S."/>
            <person name="Drula E."/>
            <person name="Lipzen A."/>
            <person name="Balint B."/>
            <person name="Henrissat B."/>
            <person name="Andreopoulos B."/>
            <person name="Martin F.M."/>
            <person name="Harder C.B."/>
            <person name="Rigling D."/>
            <person name="Ford K.L."/>
            <person name="Foster G.D."/>
            <person name="Pangilinan J."/>
            <person name="Papanicolaou A."/>
            <person name="Barry K."/>
            <person name="LaButti K."/>
            <person name="Viragh M."/>
            <person name="Koriabine M."/>
            <person name="Yan M."/>
            <person name="Riley R."/>
            <person name="Champramary S."/>
            <person name="Plett K.L."/>
            <person name="Tsai I.J."/>
            <person name="Slot J."/>
            <person name="Sipos G."/>
            <person name="Plett J."/>
            <person name="Nagy L.G."/>
            <person name="Grigoriev I.V."/>
        </authorList>
    </citation>
    <scope>NUCLEOTIDE SEQUENCE</scope>
    <source>
        <strain evidence="2">CCBAS 213</strain>
    </source>
</reference>
<dbReference type="PANTHER" id="PTHR43735:SF2">
    <property type="entry name" value="FE-REGULATED PROTEIN 8"/>
    <property type="match status" value="1"/>
</dbReference>
<evidence type="ECO:0000313" key="3">
    <source>
        <dbReference type="Proteomes" id="UP001175211"/>
    </source>
</evidence>
<dbReference type="GO" id="GO:0004174">
    <property type="term" value="F:electron-transferring-flavoprotein dehydrogenase activity"/>
    <property type="evidence" value="ECO:0007669"/>
    <property type="project" value="TreeGrafter"/>
</dbReference>
<organism evidence="2 3">
    <name type="scientific">Armillaria tabescens</name>
    <name type="common">Ringless honey mushroom</name>
    <name type="synonym">Agaricus tabescens</name>
    <dbReference type="NCBI Taxonomy" id="1929756"/>
    <lineage>
        <taxon>Eukaryota</taxon>
        <taxon>Fungi</taxon>
        <taxon>Dikarya</taxon>
        <taxon>Basidiomycota</taxon>
        <taxon>Agaricomycotina</taxon>
        <taxon>Agaricomycetes</taxon>
        <taxon>Agaricomycetidae</taxon>
        <taxon>Agaricales</taxon>
        <taxon>Marasmiineae</taxon>
        <taxon>Physalacriaceae</taxon>
        <taxon>Desarmillaria</taxon>
    </lineage>
</organism>
<accession>A0AA39K0B9</accession>
<dbReference type="InterPro" id="IPR036188">
    <property type="entry name" value="FAD/NAD-bd_sf"/>
</dbReference>
<gene>
    <name evidence="2" type="ORF">EV420DRAFT_1273791</name>
</gene>
<evidence type="ECO:0000259" key="1">
    <source>
        <dbReference type="Pfam" id="PF07992"/>
    </source>
</evidence>
<dbReference type="SUPFAM" id="SSF51905">
    <property type="entry name" value="FAD/NAD(P)-binding domain"/>
    <property type="match status" value="1"/>
</dbReference>
<name>A0AA39K0B9_ARMTA</name>
<dbReference type="GO" id="GO:0050660">
    <property type="term" value="F:flavin adenine dinucleotide binding"/>
    <property type="evidence" value="ECO:0007669"/>
    <property type="project" value="TreeGrafter"/>
</dbReference>
<proteinExistence type="predicted"/>
<dbReference type="InterPro" id="IPR023753">
    <property type="entry name" value="FAD/NAD-binding_dom"/>
</dbReference>
<dbReference type="Proteomes" id="UP001175211">
    <property type="component" value="Unassembled WGS sequence"/>
</dbReference>
<dbReference type="Gene3D" id="3.50.50.100">
    <property type="match status" value="1"/>
</dbReference>
<dbReference type="Pfam" id="PF07992">
    <property type="entry name" value="Pyr_redox_2"/>
    <property type="match status" value="1"/>
</dbReference>
<comment type="caution">
    <text evidence="2">The sequence shown here is derived from an EMBL/GenBank/DDBJ whole genome shotgun (WGS) entry which is preliminary data.</text>
</comment>
<dbReference type="RefSeq" id="XP_060327978.1">
    <property type="nucleotide sequence ID" value="XM_060467785.1"/>
</dbReference>